<protein>
    <submittedName>
        <fullName evidence="1">Terminase</fullName>
    </submittedName>
</protein>
<dbReference type="AlphaFoldDB" id="A0A7K1LIM0"/>
<proteinExistence type="predicted"/>
<organism evidence="1 2">
    <name type="scientific">Rothia koreensis</name>
    <dbReference type="NCBI Taxonomy" id="592378"/>
    <lineage>
        <taxon>Bacteria</taxon>
        <taxon>Bacillati</taxon>
        <taxon>Actinomycetota</taxon>
        <taxon>Actinomycetes</taxon>
        <taxon>Micrococcales</taxon>
        <taxon>Micrococcaceae</taxon>
        <taxon>Rothia</taxon>
    </lineage>
</organism>
<dbReference type="InterPro" id="IPR027417">
    <property type="entry name" value="P-loop_NTPase"/>
</dbReference>
<dbReference type="OrthoDB" id="3188010at2"/>
<name>A0A7K1LIM0_9MICC</name>
<dbReference type="Proteomes" id="UP000462152">
    <property type="component" value="Unassembled WGS sequence"/>
</dbReference>
<gene>
    <name evidence="1" type="ORF">GMA10_06035</name>
</gene>
<dbReference type="Gene3D" id="3.40.50.300">
    <property type="entry name" value="P-loop containing nucleotide triphosphate hydrolases"/>
    <property type="match status" value="1"/>
</dbReference>
<dbReference type="EMBL" id="WOGT01000002">
    <property type="protein sequence ID" value="MUN54772.1"/>
    <property type="molecule type" value="Genomic_DNA"/>
</dbReference>
<evidence type="ECO:0000313" key="2">
    <source>
        <dbReference type="Proteomes" id="UP000462152"/>
    </source>
</evidence>
<evidence type="ECO:0000313" key="1">
    <source>
        <dbReference type="EMBL" id="MUN54772.1"/>
    </source>
</evidence>
<accession>A0A7K1LIM0</accession>
<reference evidence="1 2" key="1">
    <citation type="submission" date="2019-12" db="EMBL/GenBank/DDBJ databases">
        <authorList>
            <person name="Li J."/>
            <person name="Shi Y."/>
            <person name="Xu G."/>
            <person name="Xiao D."/>
            <person name="Ran X."/>
        </authorList>
    </citation>
    <scope>NUCLEOTIDE SEQUENCE [LARGE SCALE GENOMIC DNA]</scope>
    <source>
        <strain evidence="1 2">JCM 15915</strain>
    </source>
</reference>
<comment type="caution">
    <text evidence="1">The sequence shown here is derived from an EMBL/GenBank/DDBJ whole genome shotgun (WGS) entry which is preliminary data.</text>
</comment>
<sequence length="456" mass="49522">MPDPWQRNVLEAWMGRDGSDRWAAGRWGIAVPRQNGKNGLVEMVELYFMTILGLRILHTAHEVKTARKGFLRILSFFENDREFPELREMVKGTPRKTNGQEAIFLHAPGCRDLGNDGCKCEGGSVEFIARSKSSGRGFTADVLICDEAQEYGDEAQAALLPTISSAPSGDPLQILLGTPPGPGTDGTVFTRLREAGHQEAPRVAWCEWSAEVGVDTSDRANWFANNPSLGIRLNFSTVEDEFGSMSPEMFARERLGVWNEHSNGSAAFNFTQWQELKADAPDDGVRVFGVKFAADGSHVALGACVKPVEGSPFVEGIASRQMGEGTQWLVDFLVERKSEVAQIVVDGRSGVGFLVDALRQEGVGKRVIVVPQADEAIAAHTMFDQAITEGTLAHGGQGALNDEIRDVKRRPIGNLGGFGWAARSEGGSVGLVDAVTLAFWGARTTKRKPGRKQVIL</sequence>
<keyword evidence="2" id="KW-1185">Reference proteome</keyword>